<keyword evidence="8" id="KW-1185">Reference proteome</keyword>
<comment type="cofactor">
    <cofactor evidence="1">
        <name>Cu(2+)</name>
        <dbReference type="ChEBI" id="CHEBI:29036"/>
    </cofactor>
</comment>
<comment type="subcellular location">
    <subcellularLocation>
        <location evidence="2">Secreted</location>
    </subcellularLocation>
</comment>
<dbReference type="OrthoDB" id="4849160at2759"/>
<feature type="signal peptide" evidence="5">
    <location>
        <begin position="1"/>
        <end position="19"/>
    </location>
</feature>
<gene>
    <name evidence="7" type="ORF">Tdes44962_MAKER01283</name>
</gene>
<keyword evidence="3" id="KW-0964">Secreted</keyword>
<dbReference type="EMBL" id="RIBY02000113">
    <property type="protein sequence ID" value="KAH9845273.1"/>
    <property type="molecule type" value="Genomic_DNA"/>
</dbReference>
<dbReference type="CDD" id="cd21175">
    <property type="entry name" value="LPMO_AA9"/>
    <property type="match status" value="1"/>
</dbReference>
<evidence type="ECO:0000256" key="5">
    <source>
        <dbReference type="SAM" id="SignalP"/>
    </source>
</evidence>
<reference evidence="7 8" key="2">
    <citation type="journal article" date="2021" name="Curr. Genet.">
        <title>Genetic response to nitrogen starvation in the aggressive Eucalyptus foliar pathogen Teratosphaeria destructans.</title>
        <authorList>
            <person name="Havenga M."/>
            <person name="Wingfield B.D."/>
            <person name="Wingfield M.J."/>
            <person name="Dreyer L.L."/>
            <person name="Roets F."/>
            <person name="Aylward J."/>
        </authorList>
    </citation>
    <scope>NUCLEOTIDE SEQUENCE [LARGE SCALE GENOMIC DNA]</scope>
    <source>
        <strain evidence="7">CMW44962</strain>
    </source>
</reference>
<evidence type="ECO:0000313" key="8">
    <source>
        <dbReference type="Proteomes" id="UP001138500"/>
    </source>
</evidence>
<feature type="domain" description="Auxiliary Activity family 9 catalytic" evidence="6">
    <location>
        <begin position="20"/>
        <end position="241"/>
    </location>
</feature>
<protein>
    <submittedName>
        <fullName evidence="7">Glycoside hydrolase family 61 protein</fullName>
    </submittedName>
</protein>
<dbReference type="InterPro" id="IPR049892">
    <property type="entry name" value="AA9"/>
</dbReference>
<dbReference type="Pfam" id="PF03443">
    <property type="entry name" value="AA9"/>
    <property type="match status" value="1"/>
</dbReference>
<dbReference type="GO" id="GO:0005576">
    <property type="term" value="C:extracellular region"/>
    <property type="evidence" value="ECO:0007669"/>
    <property type="project" value="UniProtKB-SubCell"/>
</dbReference>
<sequence length="418" mass="42406">MAFMQTVALLSTLAATAAAHGHVQGIVADGVWYEGYNPSFQYSNPAPVVIGWSDPEDLSNGYIPPSNYSGPDIICHLGATPGGTAATVKAGGTVELQWTSWPSSHHGPVLNYLAKAGDSSTSFDWSSVDKTSLEFVKIDAAGLIDDSTVPGTWASDQLIANNNSWTLEIPSSIAPGMYVLRHEIIALHSAEESDGAQNYPQCINLEVTGTGTATPSGTLGEKLYTNTAAPGIMVNIYSSLSTYEIPGPTLWSGATATLAQSSVAITGAASVETGSSTVWGASTTASTTTTSQASSATATATSTAAQSTSTAASTSAATDIDAATAQTTQAVTAAADASSVPTSSVSSAASAMASDILTQTIGTILPTTTAGAGDTLGGAPSKALPAGFTVKDLLQWVDYLVEQGFSAGSHQRDFRGGK</sequence>
<reference evidence="7 8" key="1">
    <citation type="journal article" date="2018" name="IMA Fungus">
        <title>IMA Genome-F 10: Nine draft genome sequences of Claviceps purpurea s.lat., including C. arundinis, C. humidiphila, and C. cf. spartinae, pseudomolecules for the pitch canker pathogen Fusarium circinatum, draft genome of Davidsoniella eucalypti, Grosmannia galeiformis, Quambalaria eucalypti, and Teratosphaeria destructans.</title>
        <authorList>
            <person name="Wingfield B.D."/>
            <person name="Liu M."/>
            <person name="Nguyen H.D."/>
            <person name="Lane F.A."/>
            <person name="Morgan S.W."/>
            <person name="De Vos L."/>
            <person name="Wilken P.M."/>
            <person name="Duong T.A."/>
            <person name="Aylward J."/>
            <person name="Coetzee M.P."/>
            <person name="Dadej K."/>
            <person name="De Beer Z.W."/>
            <person name="Findlay W."/>
            <person name="Havenga M."/>
            <person name="Kolarik M."/>
            <person name="Menzies J.G."/>
            <person name="Naidoo K."/>
            <person name="Pochopski O."/>
            <person name="Shoukouhi P."/>
            <person name="Santana Q.C."/>
            <person name="Seifert K.A."/>
            <person name="Soal N."/>
            <person name="Steenkamp E.T."/>
            <person name="Tatham C.T."/>
            <person name="van der Nest M.A."/>
            <person name="Wingfield M.J."/>
        </authorList>
    </citation>
    <scope>NUCLEOTIDE SEQUENCE [LARGE SCALE GENOMIC DNA]</scope>
    <source>
        <strain evidence="7">CMW44962</strain>
    </source>
</reference>
<evidence type="ECO:0000256" key="2">
    <source>
        <dbReference type="ARBA" id="ARBA00004613"/>
    </source>
</evidence>
<keyword evidence="4" id="KW-1015">Disulfide bond</keyword>
<comment type="caution">
    <text evidence="7">The sequence shown here is derived from an EMBL/GenBank/DDBJ whole genome shotgun (WGS) entry which is preliminary data.</text>
</comment>
<organism evidence="7 8">
    <name type="scientific">Teratosphaeria destructans</name>
    <dbReference type="NCBI Taxonomy" id="418781"/>
    <lineage>
        <taxon>Eukaryota</taxon>
        <taxon>Fungi</taxon>
        <taxon>Dikarya</taxon>
        <taxon>Ascomycota</taxon>
        <taxon>Pezizomycotina</taxon>
        <taxon>Dothideomycetes</taxon>
        <taxon>Dothideomycetidae</taxon>
        <taxon>Mycosphaerellales</taxon>
        <taxon>Teratosphaeriaceae</taxon>
        <taxon>Teratosphaeria</taxon>
    </lineage>
</organism>
<evidence type="ECO:0000313" key="7">
    <source>
        <dbReference type="EMBL" id="KAH9845273.1"/>
    </source>
</evidence>
<keyword evidence="5" id="KW-0732">Signal</keyword>
<proteinExistence type="predicted"/>
<evidence type="ECO:0000256" key="1">
    <source>
        <dbReference type="ARBA" id="ARBA00001973"/>
    </source>
</evidence>
<dbReference type="Gene3D" id="2.70.50.70">
    <property type="match status" value="1"/>
</dbReference>
<evidence type="ECO:0000259" key="6">
    <source>
        <dbReference type="Pfam" id="PF03443"/>
    </source>
</evidence>
<accession>A0A9W7T1A4</accession>
<dbReference type="PANTHER" id="PTHR33353">
    <property type="entry name" value="PUTATIVE (AFU_ORTHOLOGUE AFUA_1G12560)-RELATED"/>
    <property type="match status" value="1"/>
</dbReference>
<evidence type="ECO:0000256" key="3">
    <source>
        <dbReference type="ARBA" id="ARBA00022525"/>
    </source>
</evidence>
<keyword evidence="7" id="KW-0378">Hydrolase</keyword>
<dbReference type="PANTHER" id="PTHR33353:SF34">
    <property type="entry name" value="ENDO-BETA-1,4-GLUCANASE D"/>
    <property type="match status" value="1"/>
</dbReference>
<dbReference type="Proteomes" id="UP001138500">
    <property type="component" value="Unassembled WGS sequence"/>
</dbReference>
<dbReference type="GO" id="GO:0016787">
    <property type="term" value="F:hydrolase activity"/>
    <property type="evidence" value="ECO:0007669"/>
    <property type="project" value="UniProtKB-KW"/>
</dbReference>
<dbReference type="AlphaFoldDB" id="A0A9W7T1A4"/>
<name>A0A9W7T1A4_9PEZI</name>
<feature type="chain" id="PRO_5040749003" evidence="5">
    <location>
        <begin position="20"/>
        <end position="418"/>
    </location>
</feature>
<dbReference type="InterPro" id="IPR005103">
    <property type="entry name" value="AA9_LPMO"/>
</dbReference>
<evidence type="ECO:0000256" key="4">
    <source>
        <dbReference type="ARBA" id="ARBA00023157"/>
    </source>
</evidence>